<feature type="region of interest" description="Disordered" evidence="1">
    <location>
        <begin position="1"/>
        <end position="20"/>
    </location>
</feature>
<accession>A0AAF3F9M2</accession>
<reference evidence="3" key="1">
    <citation type="submission" date="2024-02" db="UniProtKB">
        <authorList>
            <consortium name="WormBaseParasite"/>
        </authorList>
    </citation>
    <scope>IDENTIFICATION</scope>
</reference>
<sequence>MRPIQLLTDPKRPKASASLEADIEKLDGQVVYSINKESSPVLPVSDHSLAERPETLPDLLKQPQLEAGGQHVEHVMSQVVEAVWDSIWEVDRRDDFGYLANMPNRKRLNR</sequence>
<protein>
    <submittedName>
        <fullName evidence="3">Uncharacterized protein</fullName>
    </submittedName>
</protein>
<dbReference type="Proteomes" id="UP000887575">
    <property type="component" value="Unassembled WGS sequence"/>
</dbReference>
<evidence type="ECO:0000313" key="2">
    <source>
        <dbReference type="Proteomes" id="UP000887575"/>
    </source>
</evidence>
<name>A0AAF3F9M2_9BILA</name>
<keyword evidence="2" id="KW-1185">Reference proteome</keyword>
<dbReference type="AlphaFoldDB" id="A0AAF3F9M2"/>
<evidence type="ECO:0000256" key="1">
    <source>
        <dbReference type="SAM" id="MobiDB-lite"/>
    </source>
</evidence>
<organism evidence="2 3">
    <name type="scientific">Mesorhabditis belari</name>
    <dbReference type="NCBI Taxonomy" id="2138241"/>
    <lineage>
        <taxon>Eukaryota</taxon>
        <taxon>Metazoa</taxon>
        <taxon>Ecdysozoa</taxon>
        <taxon>Nematoda</taxon>
        <taxon>Chromadorea</taxon>
        <taxon>Rhabditida</taxon>
        <taxon>Rhabditina</taxon>
        <taxon>Rhabditomorpha</taxon>
        <taxon>Rhabditoidea</taxon>
        <taxon>Rhabditidae</taxon>
        <taxon>Mesorhabditinae</taxon>
        <taxon>Mesorhabditis</taxon>
    </lineage>
</organism>
<evidence type="ECO:0000313" key="3">
    <source>
        <dbReference type="WBParaSite" id="MBELARI_LOCUS3544"/>
    </source>
</evidence>
<dbReference type="WBParaSite" id="MBELARI_LOCUS3544">
    <property type="protein sequence ID" value="MBELARI_LOCUS3544"/>
    <property type="gene ID" value="MBELARI_LOCUS3544"/>
</dbReference>
<proteinExistence type="predicted"/>